<evidence type="ECO:0000313" key="1">
    <source>
        <dbReference type="EMBL" id="QCW03914.1"/>
    </source>
</evidence>
<reference evidence="2" key="1">
    <citation type="submission" date="2019-05" db="EMBL/GenBank/DDBJ databases">
        <title>Complete Genome Sequence and Methylation Pattern of the Halophilic Archaeon Natrinema pallidum BOL6-1.</title>
        <authorList>
            <person name="DasSarma P."/>
            <person name="DasSarma B.P."/>
            <person name="DasSarma S.L."/>
            <person name="Martinez F.L."/>
            <person name="Guzman D."/>
            <person name="Roberts R.J."/>
            <person name="DasSarma S."/>
        </authorList>
    </citation>
    <scope>NUCLEOTIDE SEQUENCE [LARGE SCALE GENOMIC DNA]</scope>
    <source>
        <strain evidence="2">BOL6-1</strain>
    </source>
</reference>
<sequence length="218" mass="23208">MALESVTRLRDCIDSVDVAVAAVDTGAAVDLGVAPSVIGSILGIVVGRAVFEAALDEFDVDPALCWLAFGMVAVAAGIVQLRAGNCWVGPALLAAGCWICLDGLAARRMDDDTAETDEPDLTNDEYHLVTLHSRWLLAALREADRPLTKAELCDRTGLMEPDFDRVLETHDGSSPIKRVGNGYVLNEDETGILAAVRTALGPVWGRLVRPVRLLNSSG</sequence>
<organism evidence="1 2">
    <name type="scientific">Natrinema pallidum</name>
    <dbReference type="NCBI Taxonomy" id="69527"/>
    <lineage>
        <taxon>Archaea</taxon>
        <taxon>Methanobacteriati</taxon>
        <taxon>Methanobacteriota</taxon>
        <taxon>Stenosarchaea group</taxon>
        <taxon>Halobacteria</taxon>
        <taxon>Halobacteriales</taxon>
        <taxon>Natrialbaceae</taxon>
        <taxon>Natrinema</taxon>
    </lineage>
</organism>
<name>A0A4V1IF65_9EURY</name>
<keyword evidence="2" id="KW-1185">Reference proteome</keyword>
<dbReference type="RefSeq" id="WP_138654224.1">
    <property type="nucleotide sequence ID" value="NZ_CP040637.1"/>
</dbReference>
<accession>A0A4V1IF65</accession>
<dbReference type="Proteomes" id="UP000307562">
    <property type="component" value="Chromosome"/>
</dbReference>
<dbReference type="EMBL" id="CP040637">
    <property type="protein sequence ID" value="QCW03914.1"/>
    <property type="molecule type" value="Genomic_DNA"/>
</dbReference>
<dbReference type="AlphaFoldDB" id="A0A4V1IF65"/>
<gene>
    <name evidence="1" type="ORF">FGF80_11980</name>
</gene>
<dbReference type="KEGG" id="npl:FGF80_11980"/>
<dbReference type="GeneID" id="96156724"/>
<proteinExistence type="predicted"/>
<protein>
    <submittedName>
        <fullName evidence="1">Uncharacterized protein</fullName>
    </submittedName>
</protein>
<evidence type="ECO:0000313" key="2">
    <source>
        <dbReference type="Proteomes" id="UP000307562"/>
    </source>
</evidence>